<evidence type="ECO:0000313" key="3">
    <source>
        <dbReference type="Proteomes" id="UP000076079"/>
    </source>
</evidence>
<protein>
    <recommendedName>
        <fullName evidence="1">DUF3616 domain-containing protein</fullName>
    </recommendedName>
</protein>
<keyword evidence="3" id="KW-1185">Reference proteome</keyword>
<accession>A0A143PKJ1</accession>
<feature type="domain" description="DUF3616" evidence="1">
    <location>
        <begin position="28"/>
        <end position="356"/>
    </location>
</feature>
<dbReference type="InterPro" id="IPR022060">
    <property type="entry name" value="DUF3616"/>
</dbReference>
<dbReference type="Proteomes" id="UP000076079">
    <property type="component" value="Chromosome"/>
</dbReference>
<dbReference type="Pfam" id="PF12275">
    <property type="entry name" value="DUF3616"/>
    <property type="match status" value="1"/>
</dbReference>
<dbReference type="AlphaFoldDB" id="A0A143PKJ1"/>
<dbReference type="STRING" id="1855912.LuPra_02313"/>
<name>A0A143PKJ1_LUTPR</name>
<dbReference type="PATRIC" id="fig|1813736.3.peg.2427"/>
<evidence type="ECO:0000313" key="2">
    <source>
        <dbReference type="EMBL" id="AMY09102.1"/>
    </source>
</evidence>
<evidence type="ECO:0000259" key="1">
    <source>
        <dbReference type="Pfam" id="PF12275"/>
    </source>
</evidence>
<gene>
    <name evidence="2" type="ORF">LuPra_02313</name>
</gene>
<proteinExistence type="predicted"/>
<reference evidence="3" key="2">
    <citation type="submission" date="2016-04" db="EMBL/GenBank/DDBJ databases">
        <title>First Complete Genome Sequence of a Subdivision 6 Acidobacterium.</title>
        <authorList>
            <person name="Huang S."/>
            <person name="Vieira S."/>
            <person name="Bunk B."/>
            <person name="Riedel T."/>
            <person name="Sproeer C."/>
            <person name="Overmann J."/>
        </authorList>
    </citation>
    <scope>NUCLEOTIDE SEQUENCE [LARGE SCALE GENOMIC DNA]</scope>
    <source>
        <strain evidence="3">DSM 100886 HEG_-6_39</strain>
    </source>
</reference>
<reference evidence="2 3" key="1">
    <citation type="journal article" date="2016" name="Genome Announc.">
        <title>First Complete Genome Sequence of a Subdivision 6 Acidobacterium Strain.</title>
        <authorList>
            <person name="Huang S."/>
            <person name="Vieira S."/>
            <person name="Bunk B."/>
            <person name="Riedel T."/>
            <person name="Sproer C."/>
            <person name="Overmann J."/>
        </authorList>
    </citation>
    <scope>NUCLEOTIDE SEQUENCE [LARGE SCALE GENOMIC DNA]</scope>
    <source>
        <strain evidence="3">DSM 100886 HEG_-6_39</strain>
    </source>
</reference>
<organism evidence="2 3">
    <name type="scientific">Luteitalea pratensis</name>
    <dbReference type="NCBI Taxonomy" id="1855912"/>
    <lineage>
        <taxon>Bacteria</taxon>
        <taxon>Pseudomonadati</taxon>
        <taxon>Acidobacteriota</taxon>
        <taxon>Vicinamibacteria</taxon>
        <taxon>Vicinamibacterales</taxon>
        <taxon>Vicinamibacteraceae</taxon>
        <taxon>Luteitalea</taxon>
    </lineage>
</organism>
<sequence>MVDIPTRSPVFRFDPSLPKKEVAKIRDNVSAIVLDGERLWLGGDEGTAIHRMTREVSGDFGTHVSFNLQDTLGLPGPAKEEIDIEGLDVDDGYLWLIGSHSAKRKKAEDDRSISENLERLATVEADGNRFTLARVPLDDGGVPVKSHGRSTAARLEGDASANLLTKALATDLHVGRFVPVGRPGGGPGGVPSKDNGFDIEGLAISGNRVFLGLRGPVLRGWAIVVELRLEEGANGMLTLGGFGQSGRQYLKHFLQLDGLGVRDLVIQGNAILVLAGPSMDLDGPVYVYRWTDALLQGADSLTWNDDLPKVVRVPFGETKDHAEGLSLVPGTPLSLLVCYDSPAASRIVGDHGVRADVFAVA</sequence>
<dbReference type="EMBL" id="CP015136">
    <property type="protein sequence ID" value="AMY09102.1"/>
    <property type="molecule type" value="Genomic_DNA"/>
</dbReference>
<dbReference type="RefSeq" id="WP_234800843.1">
    <property type="nucleotide sequence ID" value="NZ_CP015136.1"/>
</dbReference>
<dbReference type="KEGG" id="abac:LuPra_02313"/>